<sequence>MTQQITLIKDKILSDNYFTLHNITYDLTRKDGEVIRHKREVTIAVMVQRSSCTTRRKRPWF</sequence>
<protein>
    <submittedName>
        <fullName evidence="1">NUDIX-family hydrolase</fullName>
        <ecNumber evidence="1">3.6.1.-</ecNumber>
    </submittedName>
</protein>
<evidence type="ECO:0000313" key="1">
    <source>
        <dbReference type="EMBL" id="STI47899.1"/>
    </source>
</evidence>
<name>A0A376SA92_ECOLX</name>
<accession>A0A376SA92</accession>
<reference evidence="1 2" key="1">
    <citation type="submission" date="2018-06" db="EMBL/GenBank/DDBJ databases">
        <authorList>
            <consortium name="Pathogen Informatics"/>
            <person name="Doyle S."/>
        </authorList>
    </citation>
    <scope>NUCLEOTIDE SEQUENCE [LARGE SCALE GENOMIC DNA]</scope>
    <source>
        <strain evidence="1 2">NCTC11112</strain>
    </source>
</reference>
<evidence type="ECO:0000313" key="2">
    <source>
        <dbReference type="Proteomes" id="UP000254817"/>
    </source>
</evidence>
<dbReference type="AlphaFoldDB" id="A0A376SA92"/>
<dbReference type="Proteomes" id="UP000254817">
    <property type="component" value="Unassembled WGS sequence"/>
</dbReference>
<gene>
    <name evidence="1" type="primary">nudK_3</name>
    <name evidence="1" type="ORF">NCTC11112_07125</name>
</gene>
<dbReference type="EC" id="3.6.1.-" evidence="1"/>
<proteinExistence type="predicted"/>
<dbReference type="GO" id="GO:0016787">
    <property type="term" value="F:hydrolase activity"/>
    <property type="evidence" value="ECO:0007669"/>
    <property type="project" value="UniProtKB-KW"/>
</dbReference>
<dbReference type="EMBL" id="UGAW01000002">
    <property type="protein sequence ID" value="STI47899.1"/>
    <property type="molecule type" value="Genomic_DNA"/>
</dbReference>
<organism evidence="1 2">
    <name type="scientific">Escherichia coli</name>
    <dbReference type="NCBI Taxonomy" id="562"/>
    <lineage>
        <taxon>Bacteria</taxon>
        <taxon>Pseudomonadati</taxon>
        <taxon>Pseudomonadota</taxon>
        <taxon>Gammaproteobacteria</taxon>
        <taxon>Enterobacterales</taxon>
        <taxon>Enterobacteriaceae</taxon>
        <taxon>Escherichia</taxon>
    </lineage>
</organism>
<keyword evidence="1" id="KW-0378">Hydrolase</keyword>